<dbReference type="Proteomes" id="UP000886657">
    <property type="component" value="Unassembled WGS sequence"/>
</dbReference>
<dbReference type="EC" id="7.3.2.7" evidence="2"/>
<dbReference type="Gene3D" id="3.40.50.300">
    <property type="entry name" value="P-loop containing nucleotide triphosphate hydrolases"/>
    <property type="match status" value="1"/>
</dbReference>
<dbReference type="PANTHER" id="PTHR10803">
    <property type="entry name" value="ARSENICAL PUMP-DRIVING ATPASE ARSENITE-TRANSLOCATING ATPASE"/>
    <property type="match status" value="1"/>
</dbReference>
<protein>
    <recommendedName>
        <fullName evidence="2">arsenite-transporting ATPase</fullName>
        <ecNumber evidence="2">7.3.2.7</ecNumber>
    </recommendedName>
</protein>
<keyword evidence="3" id="KW-0472">Membrane</keyword>
<evidence type="ECO:0000313" key="5">
    <source>
        <dbReference type="EMBL" id="MBK9795159.1"/>
    </source>
</evidence>
<evidence type="ECO:0000313" key="6">
    <source>
        <dbReference type="Proteomes" id="UP000886657"/>
    </source>
</evidence>
<dbReference type="GO" id="GO:0015446">
    <property type="term" value="F:ATPase-coupled arsenite transmembrane transporter activity"/>
    <property type="evidence" value="ECO:0007669"/>
    <property type="project" value="UniProtKB-EC"/>
</dbReference>
<gene>
    <name evidence="5" type="ORF">IPP58_01435</name>
</gene>
<dbReference type="GO" id="GO:0005524">
    <property type="term" value="F:ATP binding"/>
    <property type="evidence" value="ECO:0007669"/>
    <property type="project" value="InterPro"/>
</dbReference>
<evidence type="ECO:0000259" key="4">
    <source>
        <dbReference type="Pfam" id="PF02374"/>
    </source>
</evidence>
<evidence type="ECO:0000256" key="1">
    <source>
        <dbReference type="ARBA" id="ARBA00052296"/>
    </source>
</evidence>
<dbReference type="InterPro" id="IPR016300">
    <property type="entry name" value="ATPase_ArsA/GET3"/>
</dbReference>
<organism evidence="5 6">
    <name type="scientific">Candidatus Geothrix skivensis</name>
    <dbReference type="NCBI Taxonomy" id="2954439"/>
    <lineage>
        <taxon>Bacteria</taxon>
        <taxon>Pseudomonadati</taxon>
        <taxon>Acidobacteriota</taxon>
        <taxon>Holophagae</taxon>
        <taxon>Holophagales</taxon>
        <taxon>Holophagaceae</taxon>
        <taxon>Geothrix</taxon>
    </lineage>
</organism>
<dbReference type="AlphaFoldDB" id="A0A9D7SCR5"/>
<sequence>MSGDLLAGRLIVVVGAGGVGKTTLAAALALGSAREGRRTLVMTFDPSLRLKDALGVGEAAKDEPIRVMEAGSGFLDAALLDAKHTFDRLIRTYAPDAAATRRIFSNRFYQDMAGNLAGILEYMAMERLFEMRASERYDRIILDTPPTRQAMDFLQAPERMMNLVDSKAIRFAMDPWWDGKGEKNLAFRLAARGVMELSDRIIGRRFLLDVVEFIRAFAPLFDGFRSRAGEVRNLLKAEETRFLLVAGPGPDRVPDAMFFLRKLEETGHHLGPVLVNQVHPDPGPGSGGDPGLVLLRFLANRDRRGLGLLRSLFPDGRCILPVALEPRPPADLRTLGLLYERLSSTAGE</sequence>
<name>A0A9D7SCR5_9BACT</name>
<comment type="caution">
    <text evidence="5">The sequence shown here is derived from an EMBL/GenBank/DDBJ whole genome shotgun (WGS) entry which is preliminary data.</text>
</comment>
<evidence type="ECO:0000256" key="3">
    <source>
        <dbReference type="SAM" id="Phobius"/>
    </source>
</evidence>
<feature type="domain" description="ArsA/GET3 Anion-transporting ATPase-like" evidence="4">
    <location>
        <begin position="9"/>
        <end position="165"/>
    </location>
</feature>
<dbReference type="EMBL" id="JADKIO010000004">
    <property type="protein sequence ID" value="MBK9795159.1"/>
    <property type="molecule type" value="Genomic_DNA"/>
</dbReference>
<dbReference type="SUPFAM" id="SSF52540">
    <property type="entry name" value="P-loop containing nucleoside triphosphate hydrolases"/>
    <property type="match status" value="1"/>
</dbReference>
<feature type="transmembrane region" description="Helical" evidence="3">
    <location>
        <begin position="6"/>
        <end position="30"/>
    </location>
</feature>
<evidence type="ECO:0000256" key="2">
    <source>
        <dbReference type="ARBA" id="ARBA00066752"/>
    </source>
</evidence>
<dbReference type="GO" id="GO:0016887">
    <property type="term" value="F:ATP hydrolysis activity"/>
    <property type="evidence" value="ECO:0007669"/>
    <property type="project" value="InterPro"/>
</dbReference>
<dbReference type="Pfam" id="PF02374">
    <property type="entry name" value="ArsA_ATPase"/>
    <property type="match status" value="1"/>
</dbReference>
<comment type="catalytic activity">
    <reaction evidence="1">
        <text>arsenite(in) + ATP + H2O = arsenite(out) + ADP + phosphate + H(+)</text>
        <dbReference type="Rhea" id="RHEA:11348"/>
        <dbReference type="ChEBI" id="CHEBI:15377"/>
        <dbReference type="ChEBI" id="CHEBI:15378"/>
        <dbReference type="ChEBI" id="CHEBI:29242"/>
        <dbReference type="ChEBI" id="CHEBI:30616"/>
        <dbReference type="ChEBI" id="CHEBI:43474"/>
        <dbReference type="ChEBI" id="CHEBI:456216"/>
        <dbReference type="EC" id="7.3.2.7"/>
    </reaction>
</comment>
<dbReference type="PANTHER" id="PTHR10803:SF26">
    <property type="entry name" value="ANION TRANSPORTER ATPASE-RELATED"/>
    <property type="match status" value="1"/>
</dbReference>
<dbReference type="InterPro" id="IPR027417">
    <property type="entry name" value="P-loop_NTPase"/>
</dbReference>
<keyword evidence="3" id="KW-0812">Transmembrane</keyword>
<keyword evidence="3" id="KW-1133">Transmembrane helix</keyword>
<dbReference type="InterPro" id="IPR025723">
    <property type="entry name" value="ArsA/GET3_ATPase-like"/>
</dbReference>
<reference evidence="5" key="1">
    <citation type="submission" date="2020-10" db="EMBL/GenBank/DDBJ databases">
        <title>Connecting structure to function with the recovery of over 1000 high-quality activated sludge metagenome-assembled genomes encoding full-length rRNA genes using long-read sequencing.</title>
        <authorList>
            <person name="Singleton C.M."/>
            <person name="Petriglieri F."/>
            <person name="Kristensen J.M."/>
            <person name="Kirkegaard R.H."/>
            <person name="Michaelsen T.Y."/>
            <person name="Andersen M.H."/>
            <person name="Karst S.M."/>
            <person name="Dueholm M.S."/>
            <person name="Nielsen P.H."/>
            <person name="Albertsen M."/>
        </authorList>
    </citation>
    <scope>NUCLEOTIDE SEQUENCE</scope>
    <source>
        <strain evidence="5">Skiv_18-Q3-R9-52_MAXAC.067</strain>
    </source>
</reference>
<accession>A0A9D7SCR5</accession>
<proteinExistence type="predicted"/>